<feature type="compositionally biased region" description="Pro residues" evidence="1">
    <location>
        <begin position="371"/>
        <end position="382"/>
    </location>
</feature>
<dbReference type="Proteomes" id="UP001054821">
    <property type="component" value="Chromosome 2"/>
</dbReference>
<evidence type="ECO:0000256" key="1">
    <source>
        <dbReference type="SAM" id="MobiDB-lite"/>
    </source>
</evidence>
<keyword evidence="4" id="KW-1185">Reference proteome</keyword>
<dbReference type="Pfam" id="PF10536">
    <property type="entry name" value="PMD"/>
    <property type="match status" value="1"/>
</dbReference>
<evidence type="ECO:0000259" key="2">
    <source>
        <dbReference type="Pfam" id="PF10536"/>
    </source>
</evidence>
<dbReference type="AlphaFoldDB" id="A0AAD4ZFM4"/>
<accession>A0AAD4ZFM4</accession>
<proteinExistence type="predicted"/>
<evidence type="ECO:0000313" key="4">
    <source>
        <dbReference type="Proteomes" id="UP001054821"/>
    </source>
</evidence>
<name>A0AAD4ZFM4_PRUDU</name>
<feature type="compositionally biased region" description="Low complexity" evidence="1">
    <location>
        <begin position="329"/>
        <end position="338"/>
    </location>
</feature>
<protein>
    <recommendedName>
        <fullName evidence="2">Aminotransferase-like plant mobile domain-containing protein</fullName>
    </recommendedName>
</protein>
<dbReference type="InterPro" id="IPR019557">
    <property type="entry name" value="AminoTfrase-like_pln_mobile"/>
</dbReference>
<feature type="domain" description="Aminotransferase-like plant mobile" evidence="2">
    <location>
        <begin position="69"/>
        <end position="311"/>
    </location>
</feature>
<dbReference type="PANTHER" id="PTHR36607">
    <property type="entry name" value="1,2-DIHYDROXY-3-KETO-5-METHYLTHIOPENTENE DIOXYGENASE 4"/>
    <property type="match status" value="1"/>
</dbReference>
<feature type="region of interest" description="Disordered" evidence="1">
    <location>
        <begin position="327"/>
        <end position="394"/>
    </location>
</feature>
<sequence>MTAWIKYWYRGPFRYKNSSRKTVRNKSQKPKEDLDPSGIIAAALKRTEEEEWVIEDLGTADEDMDRSYLAAFLACWLCKFVFPKDDITLIRPGVFKVASRMAHGVSFSLAVPVLASIYKGLNDISSADDPGNCTTVLPFHYVYGWLGEYFDTHFTSSSERSIPILERFSRRLSANFFEDSTARALFRTCGKVKMSRLAKVFSECKKLIDEDHISKEDFEYLICLRSGFVSLRQENYRVIQPYSPHRFSRQFCYVQHVPGELKDDVRNGTVLSVYTYWKSCLKIGSASTITLPTKDNIREFEIKSDYVIWWSKVHRFELTKSKTISTAGKSSSLSQPKSLKSHGNEVLDRGRALRVHPEVEGSSTTPVPRVQHPPPVDVPPTRVPNDKGETESVADSQVSDLSIVIWTRHTHLMMGFLGEVVHHVPTVSELVPFNHLPIEEEDDALPPISDSGVSLRGSLTQQHLLKPANYASTSEMSCGEPKLGVADKTLRKVISVLGNQVKSIILKASLERLPSFKDELGKLMTTLDNVRRTSHLYEL</sequence>
<evidence type="ECO:0000313" key="3">
    <source>
        <dbReference type="EMBL" id="KAI5344094.1"/>
    </source>
</evidence>
<comment type="caution">
    <text evidence="3">The sequence shown here is derived from an EMBL/GenBank/DDBJ whole genome shotgun (WGS) entry which is preliminary data.</text>
</comment>
<gene>
    <name evidence="3" type="ORF">L3X38_011971</name>
</gene>
<reference evidence="3 4" key="1">
    <citation type="journal article" date="2022" name="G3 (Bethesda)">
        <title>Whole-genome sequence and methylome profiling of the almond [Prunus dulcis (Mill.) D.A. Webb] cultivar 'Nonpareil'.</title>
        <authorList>
            <person name="D'Amico-Willman K.M."/>
            <person name="Ouma W.Z."/>
            <person name="Meulia T."/>
            <person name="Sideli G.M."/>
            <person name="Gradziel T.M."/>
            <person name="Fresnedo-Ramirez J."/>
        </authorList>
    </citation>
    <scope>NUCLEOTIDE SEQUENCE [LARGE SCALE GENOMIC DNA]</scope>
    <source>
        <strain evidence="3">Clone GOH B32 T37-40</strain>
    </source>
</reference>
<dbReference type="PANTHER" id="PTHR36607:SF20">
    <property type="entry name" value="AMINOTRANSFERASE-LIKE PLANT MOBILE DOMAIN-CONTAINING PROTEIN"/>
    <property type="match status" value="1"/>
</dbReference>
<dbReference type="EMBL" id="JAJFAZ020000002">
    <property type="protein sequence ID" value="KAI5344094.1"/>
    <property type="molecule type" value="Genomic_DNA"/>
</dbReference>
<feature type="compositionally biased region" description="Basic and acidic residues" evidence="1">
    <location>
        <begin position="342"/>
        <end position="359"/>
    </location>
</feature>
<organism evidence="3 4">
    <name type="scientific">Prunus dulcis</name>
    <name type="common">Almond</name>
    <name type="synonym">Amygdalus dulcis</name>
    <dbReference type="NCBI Taxonomy" id="3755"/>
    <lineage>
        <taxon>Eukaryota</taxon>
        <taxon>Viridiplantae</taxon>
        <taxon>Streptophyta</taxon>
        <taxon>Embryophyta</taxon>
        <taxon>Tracheophyta</taxon>
        <taxon>Spermatophyta</taxon>
        <taxon>Magnoliopsida</taxon>
        <taxon>eudicotyledons</taxon>
        <taxon>Gunneridae</taxon>
        <taxon>Pentapetalae</taxon>
        <taxon>rosids</taxon>
        <taxon>fabids</taxon>
        <taxon>Rosales</taxon>
        <taxon>Rosaceae</taxon>
        <taxon>Amygdaloideae</taxon>
        <taxon>Amygdaleae</taxon>
        <taxon>Prunus</taxon>
    </lineage>
</organism>